<dbReference type="EMBL" id="WWCL01000006">
    <property type="protein sequence ID" value="MYN47600.1"/>
    <property type="molecule type" value="Genomic_DNA"/>
</dbReference>
<dbReference type="AlphaFoldDB" id="A0A845I247"/>
<evidence type="ECO:0000313" key="3">
    <source>
        <dbReference type="EMBL" id="MYN47600.1"/>
    </source>
</evidence>
<name>A0A845I247_9BURK</name>
<dbReference type="Pfam" id="PF00188">
    <property type="entry name" value="CAP"/>
    <property type="match status" value="1"/>
</dbReference>
<proteinExistence type="predicted"/>
<reference evidence="3" key="1">
    <citation type="submission" date="2019-12" db="EMBL/GenBank/DDBJ databases">
        <title>Novel species isolated from a subtropical stream in China.</title>
        <authorList>
            <person name="Lu H."/>
        </authorList>
    </citation>
    <scope>NUCLEOTIDE SEQUENCE [LARGE SCALE GENOMIC DNA]</scope>
    <source>
        <strain evidence="3">FT93W</strain>
    </source>
</reference>
<sequence length="354" mass="37205">MNSTIKHSLSLLALSSLTACGGGGSNTGSSTKPAVQPPIMVITPTVTPADIQQAVPSLTYADSSQEFAFVTAYNNFRSAMGLGLLTQSAPLDKAARNHLSYVMSNSSINGGTVDMSSINPIYNIPNFHIEDPSKAGFTGIRVADRVSFTGYVNTAAIEEGSYGAGAGATAAVKTLLATIYHRQGFMNQGIRDIGVAVGADLAQTTIINLGFGVKSQSNSSDYVGVYPADKQTLVPLFASPEAPNPYTEISDVLNDTHRRTTYPVSIAIKEGLSLAIESFTITEAGHTQAIKARIFTSANDKAISSSNAFVVGYEPFKSNTTYLVSFKGTANGTGISKNWTFTTAASCLNVFTCN</sequence>
<evidence type="ECO:0000259" key="2">
    <source>
        <dbReference type="Pfam" id="PF00188"/>
    </source>
</evidence>
<dbReference type="PROSITE" id="PS51257">
    <property type="entry name" value="PROKAR_LIPOPROTEIN"/>
    <property type="match status" value="1"/>
</dbReference>
<keyword evidence="1" id="KW-0732">Signal</keyword>
<feature type="domain" description="SCP" evidence="2">
    <location>
        <begin position="71"/>
        <end position="198"/>
    </location>
</feature>
<protein>
    <recommendedName>
        <fullName evidence="2">SCP domain-containing protein</fullName>
    </recommendedName>
</protein>
<dbReference type="RefSeq" id="WP_161036994.1">
    <property type="nucleotide sequence ID" value="NZ_WWCL01000006.1"/>
</dbReference>
<evidence type="ECO:0000313" key="4">
    <source>
        <dbReference type="Proteomes" id="UP000444316"/>
    </source>
</evidence>
<dbReference type="Gene3D" id="3.40.33.10">
    <property type="entry name" value="CAP"/>
    <property type="match status" value="1"/>
</dbReference>
<accession>A0A845I247</accession>
<feature type="signal peptide" evidence="1">
    <location>
        <begin position="1"/>
        <end position="21"/>
    </location>
</feature>
<keyword evidence="4" id="KW-1185">Reference proteome</keyword>
<feature type="chain" id="PRO_5032585706" description="SCP domain-containing protein" evidence="1">
    <location>
        <begin position="22"/>
        <end position="354"/>
    </location>
</feature>
<comment type="caution">
    <text evidence="3">The sequence shown here is derived from an EMBL/GenBank/DDBJ whole genome shotgun (WGS) entry which is preliminary data.</text>
</comment>
<dbReference type="InterPro" id="IPR014044">
    <property type="entry name" value="CAP_dom"/>
</dbReference>
<organism evidence="3 4">
    <name type="scientific">Duganella fentianensis</name>
    <dbReference type="NCBI Taxonomy" id="2692177"/>
    <lineage>
        <taxon>Bacteria</taxon>
        <taxon>Pseudomonadati</taxon>
        <taxon>Pseudomonadota</taxon>
        <taxon>Betaproteobacteria</taxon>
        <taxon>Burkholderiales</taxon>
        <taxon>Oxalobacteraceae</taxon>
        <taxon>Telluria group</taxon>
        <taxon>Duganella</taxon>
    </lineage>
</organism>
<dbReference type="Proteomes" id="UP000444316">
    <property type="component" value="Unassembled WGS sequence"/>
</dbReference>
<dbReference type="InterPro" id="IPR035940">
    <property type="entry name" value="CAP_sf"/>
</dbReference>
<evidence type="ECO:0000256" key="1">
    <source>
        <dbReference type="SAM" id="SignalP"/>
    </source>
</evidence>
<gene>
    <name evidence="3" type="ORF">GTP23_21375</name>
</gene>